<feature type="region of interest" description="Disordered" evidence="5">
    <location>
        <begin position="203"/>
        <end position="278"/>
    </location>
</feature>
<feature type="compositionally biased region" description="Low complexity" evidence="5">
    <location>
        <begin position="242"/>
        <end position="259"/>
    </location>
</feature>
<keyword evidence="3 6" id="KW-1133">Transmembrane helix</keyword>
<feature type="compositionally biased region" description="Acidic residues" evidence="5">
    <location>
        <begin position="269"/>
        <end position="278"/>
    </location>
</feature>
<evidence type="ECO:0000313" key="7">
    <source>
        <dbReference type="EMBL" id="MXV64385.1"/>
    </source>
</evidence>
<comment type="subcellular location">
    <subcellularLocation>
        <location evidence="1">Endomembrane system</location>
        <topology evidence="1">Multi-pass membrane protein</topology>
    </subcellularLocation>
</comment>
<dbReference type="Pfam" id="PF06550">
    <property type="entry name" value="SPP"/>
    <property type="match status" value="2"/>
</dbReference>
<feature type="compositionally biased region" description="Polar residues" evidence="5">
    <location>
        <begin position="223"/>
        <end position="235"/>
    </location>
</feature>
<organism evidence="7 8">
    <name type="scientific">Natronorubrum halalkaliphilum</name>
    <dbReference type="NCBI Taxonomy" id="2691917"/>
    <lineage>
        <taxon>Archaea</taxon>
        <taxon>Methanobacteriati</taxon>
        <taxon>Methanobacteriota</taxon>
        <taxon>Stenosarchaea group</taxon>
        <taxon>Halobacteria</taxon>
        <taxon>Halobacteriales</taxon>
        <taxon>Natrialbaceae</taxon>
        <taxon>Natronorubrum</taxon>
    </lineage>
</organism>
<keyword evidence="8" id="KW-1185">Reference proteome</keyword>
<feature type="transmembrane region" description="Helical" evidence="6">
    <location>
        <begin position="354"/>
        <end position="378"/>
    </location>
</feature>
<evidence type="ECO:0000256" key="1">
    <source>
        <dbReference type="ARBA" id="ARBA00004127"/>
    </source>
</evidence>
<dbReference type="GO" id="GO:0016020">
    <property type="term" value="C:membrane"/>
    <property type="evidence" value="ECO:0007669"/>
    <property type="project" value="InterPro"/>
</dbReference>
<evidence type="ECO:0000256" key="5">
    <source>
        <dbReference type="SAM" id="MobiDB-lite"/>
    </source>
</evidence>
<dbReference type="EMBL" id="WUYX01000070">
    <property type="protein sequence ID" value="MXV64385.1"/>
    <property type="molecule type" value="Genomic_DNA"/>
</dbReference>
<feature type="transmembrane region" description="Helical" evidence="6">
    <location>
        <begin position="103"/>
        <end position="122"/>
    </location>
</feature>
<comment type="caution">
    <text evidence="7">The sequence shown here is derived from an EMBL/GenBank/DDBJ whole genome shotgun (WGS) entry which is preliminary data.</text>
</comment>
<evidence type="ECO:0000256" key="3">
    <source>
        <dbReference type="ARBA" id="ARBA00022989"/>
    </source>
</evidence>
<evidence type="ECO:0000313" key="8">
    <source>
        <dbReference type="Proteomes" id="UP000434101"/>
    </source>
</evidence>
<dbReference type="AlphaFoldDB" id="A0A6B0VSM3"/>
<dbReference type="RefSeq" id="WP_160067642.1">
    <property type="nucleotide sequence ID" value="NZ_WUYX01000070.1"/>
</dbReference>
<dbReference type="OrthoDB" id="241093at2157"/>
<accession>A0A6B0VSM3</accession>
<dbReference type="InterPro" id="IPR010545">
    <property type="entry name" value="SPP"/>
</dbReference>
<dbReference type="InterPro" id="IPR006639">
    <property type="entry name" value="Preselin/SPP"/>
</dbReference>
<reference evidence="7 8" key="1">
    <citation type="submission" date="2020-01" db="EMBL/GenBank/DDBJ databases">
        <title>Natronorubrum sp. JWXQ-INN 674 isolated from Inner Mongolia Autonomous Region of China.</title>
        <authorList>
            <person name="Xue Q."/>
        </authorList>
    </citation>
    <scope>NUCLEOTIDE SEQUENCE [LARGE SCALE GENOMIC DNA]</scope>
    <source>
        <strain evidence="7 8">JWXQ-INN-674</strain>
    </source>
</reference>
<dbReference type="GO" id="GO:0012505">
    <property type="term" value="C:endomembrane system"/>
    <property type="evidence" value="ECO:0007669"/>
    <property type="project" value="UniProtKB-SubCell"/>
</dbReference>
<feature type="transmembrane region" description="Helical" evidence="6">
    <location>
        <begin position="321"/>
        <end position="342"/>
    </location>
</feature>
<protein>
    <recommendedName>
        <fullName evidence="9">Presenilin-like membrane protease, A22 family</fullName>
    </recommendedName>
</protein>
<name>A0A6B0VSM3_9EURY</name>
<dbReference type="Proteomes" id="UP000434101">
    <property type="component" value="Unassembled WGS sequence"/>
</dbReference>
<evidence type="ECO:0008006" key="9">
    <source>
        <dbReference type="Google" id="ProtNLM"/>
    </source>
</evidence>
<feature type="transmembrane region" description="Helical" evidence="6">
    <location>
        <begin position="181"/>
        <end position="200"/>
    </location>
</feature>
<dbReference type="GO" id="GO:0042500">
    <property type="term" value="F:aspartic endopeptidase activity, intramembrane cleaving"/>
    <property type="evidence" value="ECO:0007669"/>
    <property type="project" value="InterPro"/>
</dbReference>
<feature type="transmembrane region" description="Helical" evidence="6">
    <location>
        <begin position="74"/>
        <end position="91"/>
    </location>
</feature>
<proteinExistence type="predicted"/>
<evidence type="ECO:0000256" key="6">
    <source>
        <dbReference type="SAM" id="Phobius"/>
    </source>
</evidence>
<sequence>MNPRTRALLAVGVTVVLFLGVQLGALALVDPFQEAGHQAVDDPDDPANSLVYFAIILAATALMLVTFKYDVEWLIKAMIIGVSMMLAWFVFAELAPPTITVGSVNVIAALGAVAFGAALLFYPEWYVIDIAGVVMGAGAAALFGISFGLLPAILLLTVLAVYDAISVYQTEHMLDLADGVMDLKIPVILVIPTSLSFSYLESGSTDDVLDDSNNTENERDGSTDASPRSDTTESTPDAVANGGPAEAATGATETTAEAGSNADSSPGDVESEPDADESVADALERDALFIGLGDAVIPTILVASAAYFLDVGTIDVPGIALNLPALGALLGTIAGLLVLMHMVLKGRAHAGLPLLNGGAIGGYLLGAIASGLSLTAALGF</sequence>
<feature type="transmembrane region" description="Helical" evidence="6">
    <location>
        <begin position="49"/>
        <end position="67"/>
    </location>
</feature>
<keyword evidence="4 6" id="KW-0472">Membrane</keyword>
<evidence type="ECO:0000256" key="2">
    <source>
        <dbReference type="ARBA" id="ARBA00022692"/>
    </source>
</evidence>
<feature type="transmembrane region" description="Helical" evidence="6">
    <location>
        <begin position="134"/>
        <end position="161"/>
    </location>
</feature>
<dbReference type="SMART" id="SM00730">
    <property type="entry name" value="PSN"/>
    <property type="match status" value="1"/>
</dbReference>
<feature type="transmembrane region" description="Helical" evidence="6">
    <location>
        <begin position="287"/>
        <end position="309"/>
    </location>
</feature>
<evidence type="ECO:0000256" key="4">
    <source>
        <dbReference type="ARBA" id="ARBA00023136"/>
    </source>
</evidence>
<gene>
    <name evidence="7" type="ORF">GS429_20405</name>
</gene>
<feature type="compositionally biased region" description="Polar residues" evidence="5">
    <location>
        <begin position="203"/>
        <end position="215"/>
    </location>
</feature>
<keyword evidence="2 6" id="KW-0812">Transmembrane</keyword>
<feature type="transmembrane region" description="Helical" evidence="6">
    <location>
        <begin position="7"/>
        <end position="29"/>
    </location>
</feature>
<dbReference type="NCBIfam" id="NF041679">
    <property type="entry name" value="IMP_arch_presen"/>
    <property type="match status" value="1"/>
</dbReference>